<dbReference type="EMBL" id="SOZI01000024">
    <property type="protein sequence ID" value="TNY22505.1"/>
    <property type="molecule type" value="Genomic_DNA"/>
</dbReference>
<gene>
    <name evidence="8" type="ORF">DMC30DRAFT_415049</name>
</gene>
<dbReference type="Proteomes" id="UP000311382">
    <property type="component" value="Unassembled WGS sequence"/>
</dbReference>
<dbReference type="OrthoDB" id="1928087at2759"/>
<dbReference type="InterPro" id="IPR051294">
    <property type="entry name" value="HORMA_MeioticProgression"/>
</dbReference>
<dbReference type="GO" id="GO:0005694">
    <property type="term" value="C:chromosome"/>
    <property type="evidence" value="ECO:0007669"/>
    <property type="project" value="UniProtKB-SubCell"/>
</dbReference>
<dbReference type="PROSITE" id="PS50815">
    <property type="entry name" value="HORMA"/>
    <property type="match status" value="1"/>
</dbReference>
<evidence type="ECO:0000256" key="2">
    <source>
        <dbReference type="ARBA" id="ARBA00004286"/>
    </source>
</evidence>
<evidence type="ECO:0000256" key="3">
    <source>
        <dbReference type="ARBA" id="ARBA00022454"/>
    </source>
</evidence>
<dbReference type="Pfam" id="PF02301">
    <property type="entry name" value="HORMA"/>
    <property type="match status" value="1"/>
</dbReference>
<keyword evidence="4" id="KW-0539">Nucleus</keyword>
<evidence type="ECO:0000313" key="8">
    <source>
        <dbReference type="EMBL" id="TNY22505.1"/>
    </source>
</evidence>
<sequence length="486" mass="53301">MAQRFKPAATTQQVDQPVTLQTSLQQVKVLLEAGIGCVAFLRGLLPEDSFEDYKLLAPKPPLSRSGTSTAATEEIEKDKVAAPSTVRVKKLKRGMSVEADKLLDYLELGATEAIEKGYLHQLVFAIYLDPDQPTNLVESYTFTFTYETDAEGNKRPELVVRDQLSGMVISSTHGLANKEAPRKEGDVKRQVQQMIKNLITSTQVLDELPRRRFLNVRLFYTKETPESYEPPCFRPVPSDTPGYTLMTPSVADPPDFGTLGSVSTGYHGVALHSVSIAHVLDTPFDEHITLDEALARNRFDAASRPVVWDAESLTESATDEDAKLKVVEPVAVRDLRGGLHTIREVSEADDEDMEELRKRVGIEASEEAVVTARGMAEETLLDSNLSDNAVLRRAIASTERRAPSAGAAPTQLDPVASRQKSFIPPVPLFDESATQYQDRIAASAANGANQSPPVAGPSKQPAIKDKREEPEKVHAETPPAETQLFE</sequence>
<proteinExistence type="predicted"/>
<evidence type="ECO:0000256" key="1">
    <source>
        <dbReference type="ARBA" id="ARBA00004123"/>
    </source>
</evidence>
<evidence type="ECO:0000259" key="7">
    <source>
        <dbReference type="PROSITE" id="PS50815"/>
    </source>
</evidence>
<dbReference type="GO" id="GO:0007130">
    <property type="term" value="P:synaptonemal complex assembly"/>
    <property type="evidence" value="ECO:0007669"/>
    <property type="project" value="TreeGrafter"/>
</dbReference>
<dbReference type="GO" id="GO:0051598">
    <property type="term" value="P:meiotic recombination checkpoint signaling"/>
    <property type="evidence" value="ECO:0007669"/>
    <property type="project" value="TreeGrafter"/>
</dbReference>
<accession>A0A5C5G0R2</accession>
<protein>
    <submittedName>
        <fullName evidence="8">HORMA domain-containing protein</fullName>
    </submittedName>
</protein>
<dbReference type="Gene3D" id="3.30.900.10">
    <property type="entry name" value="HORMA domain"/>
    <property type="match status" value="1"/>
</dbReference>
<evidence type="ECO:0000256" key="4">
    <source>
        <dbReference type="ARBA" id="ARBA00023242"/>
    </source>
</evidence>
<keyword evidence="5" id="KW-0469">Meiosis</keyword>
<dbReference type="GO" id="GO:0005634">
    <property type="term" value="C:nucleus"/>
    <property type="evidence" value="ECO:0007669"/>
    <property type="project" value="UniProtKB-SubCell"/>
</dbReference>
<keyword evidence="9" id="KW-1185">Reference proteome</keyword>
<dbReference type="PANTHER" id="PTHR48225">
    <property type="entry name" value="HORMA DOMAIN-CONTAINING PROTEIN 1"/>
    <property type="match status" value="1"/>
</dbReference>
<name>A0A5C5G0R2_9BASI</name>
<dbReference type="InterPro" id="IPR036570">
    <property type="entry name" value="HORMA_dom_sf"/>
</dbReference>
<dbReference type="PANTHER" id="PTHR48225:SF7">
    <property type="entry name" value="MEIOSIS-SPECIFIC PROTEIN HOP1"/>
    <property type="match status" value="1"/>
</dbReference>
<evidence type="ECO:0000256" key="6">
    <source>
        <dbReference type="SAM" id="MobiDB-lite"/>
    </source>
</evidence>
<comment type="caution">
    <text evidence="8">The sequence shown here is derived from an EMBL/GenBank/DDBJ whole genome shotgun (WGS) entry which is preliminary data.</text>
</comment>
<dbReference type="STRING" id="5288.A0A5C5G0R2"/>
<keyword evidence="3" id="KW-0158">Chromosome</keyword>
<feature type="region of interest" description="Disordered" evidence="6">
    <location>
        <begin position="398"/>
        <end position="417"/>
    </location>
</feature>
<feature type="domain" description="HORMA" evidence="7">
    <location>
        <begin position="21"/>
        <end position="273"/>
    </location>
</feature>
<comment type="subcellular location">
    <subcellularLocation>
        <location evidence="2">Chromosome</location>
    </subcellularLocation>
    <subcellularLocation>
        <location evidence="1">Nucleus</location>
    </subcellularLocation>
</comment>
<evidence type="ECO:0000313" key="9">
    <source>
        <dbReference type="Proteomes" id="UP000311382"/>
    </source>
</evidence>
<evidence type="ECO:0000256" key="5">
    <source>
        <dbReference type="ARBA" id="ARBA00023254"/>
    </source>
</evidence>
<feature type="region of interest" description="Disordered" evidence="6">
    <location>
        <begin position="433"/>
        <end position="486"/>
    </location>
</feature>
<dbReference type="InterPro" id="IPR003511">
    <property type="entry name" value="HORMA_dom"/>
</dbReference>
<organism evidence="8 9">
    <name type="scientific">Rhodotorula diobovata</name>
    <dbReference type="NCBI Taxonomy" id="5288"/>
    <lineage>
        <taxon>Eukaryota</taxon>
        <taxon>Fungi</taxon>
        <taxon>Dikarya</taxon>
        <taxon>Basidiomycota</taxon>
        <taxon>Pucciniomycotina</taxon>
        <taxon>Microbotryomycetes</taxon>
        <taxon>Sporidiobolales</taxon>
        <taxon>Sporidiobolaceae</taxon>
        <taxon>Rhodotorula</taxon>
    </lineage>
</organism>
<feature type="compositionally biased region" description="Basic and acidic residues" evidence="6">
    <location>
        <begin position="462"/>
        <end position="475"/>
    </location>
</feature>
<dbReference type="SUPFAM" id="SSF56019">
    <property type="entry name" value="The spindle assembly checkpoint protein mad2"/>
    <property type="match status" value="1"/>
</dbReference>
<dbReference type="AlphaFoldDB" id="A0A5C5G0R2"/>
<reference evidence="8 9" key="1">
    <citation type="submission" date="2019-03" db="EMBL/GenBank/DDBJ databases">
        <title>Rhodosporidium diobovatum UCD-FST 08-225 genome sequencing, assembly, and annotation.</title>
        <authorList>
            <person name="Fakankun I.U."/>
            <person name="Fristensky B."/>
            <person name="Levin D.B."/>
        </authorList>
    </citation>
    <scope>NUCLEOTIDE SEQUENCE [LARGE SCALE GENOMIC DNA]</scope>
    <source>
        <strain evidence="8 9">UCD-FST 08-225</strain>
    </source>
</reference>